<dbReference type="PROSITE" id="PS50056">
    <property type="entry name" value="TYR_PHOSPHATASE_2"/>
    <property type="match status" value="1"/>
</dbReference>
<dbReference type="GO" id="GO:0004725">
    <property type="term" value="F:protein tyrosine phosphatase activity"/>
    <property type="evidence" value="ECO:0007669"/>
    <property type="project" value="TreeGrafter"/>
</dbReference>
<comment type="similarity">
    <text evidence="1">Belongs to the protein-tyrosine phosphatase family. Non-receptor class dual specificity subfamily.</text>
</comment>
<comment type="catalytic activity">
    <reaction evidence="5">
        <text>O-phospho-L-threonyl-[protein] + H2O = L-threonyl-[protein] + phosphate</text>
        <dbReference type="Rhea" id="RHEA:47004"/>
        <dbReference type="Rhea" id="RHEA-COMP:11060"/>
        <dbReference type="Rhea" id="RHEA-COMP:11605"/>
        <dbReference type="ChEBI" id="CHEBI:15377"/>
        <dbReference type="ChEBI" id="CHEBI:30013"/>
        <dbReference type="ChEBI" id="CHEBI:43474"/>
        <dbReference type="ChEBI" id="CHEBI:61977"/>
        <dbReference type="EC" id="3.1.3.16"/>
    </reaction>
</comment>
<accession>A0A0K0DLM5</accession>
<reference evidence="7" key="1">
    <citation type="submission" date="2012-09" db="EMBL/GenBank/DDBJ databases">
        <authorList>
            <person name="Martin A.A."/>
        </authorList>
    </citation>
    <scope>NUCLEOTIDE SEQUENCE</scope>
</reference>
<dbReference type="SMART" id="SM00195">
    <property type="entry name" value="DSPc"/>
    <property type="match status" value="1"/>
</dbReference>
<proteinExistence type="inferred from homology"/>
<evidence type="ECO:0000313" key="7">
    <source>
        <dbReference type="Proteomes" id="UP000035642"/>
    </source>
</evidence>
<organism evidence="7 8">
    <name type="scientific">Angiostrongylus cantonensis</name>
    <name type="common">Rat lungworm</name>
    <dbReference type="NCBI Taxonomy" id="6313"/>
    <lineage>
        <taxon>Eukaryota</taxon>
        <taxon>Metazoa</taxon>
        <taxon>Ecdysozoa</taxon>
        <taxon>Nematoda</taxon>
        <taxon>Chromadorea</taxon>
        <taxon>Rhabditida</taxon>
        <taxon>Rhabditina</taxon>
        <taxon>Rhabditomorpha</taxon>
        <taxon>Strongyloidea</taxon>
        <taxon>Metastrongylidae</taxon>
        <taxon>Angiostrongylus</taxon>
    </lineage>
</organism>
<evidence type="ECO:0000256" key="3">
    <source>
        <dbReference type="ARBA" id="ARBA00022912"/>
    </source>
</evidence>
<dbReference type="WBParaSite" id="ACAC_0001251701-mRNA-1">
    <property type="protein sequence ID" value="ACAC_0001251701-mRNA-1"/>
    <property type="gene ID" value="ACAC_0001251701"/>
</dbReference>
<dbReference type="GO" id="GO:0007165">
    <property type="term" value="P:signal transduction"/>
    <property type="evidence" value="ECO:0007669"/>
    <property type="project" value="TreeGrafter"/>
</dbReference>
<dbReference type="SUPFAM" id="SSF52799">
    <property type="entry name" value="(Phosphotyrosine protein) phosphatases II"/>
    <property type="match status" value="1"/>
</dbReference>
<keyword evidence="2" id="KW-0378">Hydrolase</keyword>
<dbReference type="GO" id="GO:0005829">
    <property type="term" value="C:cytosol"/>
    <property type="evidence" value="ECO:0007669"/>
    <property type="project" value="TreeGrafter"/>
</dbReference>
<evidence type="ECO:0000256" key="1">
    <source>
        <dbReference type="ARBA" id="ARBA00008601"/>
    </source>
</evidence>
<dbReference type="AlphaFoldDB" id="A0A0K0DLM5"/>
<dbReference type="Pfam" id="PF00782">
    <property type="entry name" value="DSPc"/>
    <property type="match status" value="1"/>
</dbReference>
<evidence type="ECO:0000256" key="4">
    <source>
        <dbReference type="ARBA" id="ARBA00047761"/>
    </source>
</evidence>
<evidence type="ECO:0000313" key="8">
    <source>
        <dbReference type="WBParaSite" id="ACAC_0001251701-mRNA-1"/>
    </source>
</evidence>
<dbReference type="STRING" id="6313.A0A0K0DLM5"/>
<dbReference type="PROSITE" id="PS00383">
    <property type="entry name" value="TYR_PHOSPHATASE_1"/>
    <property type="match status" value="1"/>
</dbReference>
<dbReference type="PANTHER" id="PTHR45948:SF2">
    <property type="entry name" value="DUAL SPECIFICITY PROTEIN PHOSPHATASE"/>
    <property type="match status" value="1"/>
</dbReference>
<keyword evidence="3" id="KW-0904">Protein phosphatase</keyword>
<dbReference type="InterPro" id="IPR016130">
    <property type="entry name" value="Tyr_Pase_AS"/>
</dbReference>
<name>A0A0K0DLM5_ANGCA</name>
<dbReference type="InterPro" id="IPR029021">
    <property type="entry name" value="Prot-tyrosine_phosphatase-like"/>
</dbReference>
<dbReference type="GO" id="GO:0004722">
    <property type="term" value="F:protein serine/threonine phosphatase activity"/>
    <property type="evidence" value="ECO:0007669"/>
    <property type="project" value="UniProtKB-EC"/>
</dbReference>
<dbReference type="Proteomes" id="UP000035642">
    <property type="component" value="Unassembled WGS sequence"/>
</dbReference>
<dbReference type="InterPro" id="IPR020422">
    <property type="entry name" value="TYR_PHOSPHATASE_DUAL_dom"/>
</dbReference>
<sequence>LAFRTVRYSAQFLGLNVDDSAVVNDPADQKAKVIVPSSHQRPPPIHVEAPYHYYFRESAVLVHCLAGVSRSATVVAAYLITACDLSFSSALKFIAKKRPVVNPNFGFRMQLCAFADRVSCFDEERLG</sequence>
<feature type="domain" description="Tyrosine specific protein phosphatases" evidence="6">
    <location>
        <begin position="60"/>
        <end position="99"/>
    </location>
</feature>
<protein>
    <submittedName>
        <fullName evidence="8">TYR_PHOSPHATASE_2 domain-containing protein</fullName>
    </submittedName>
</protein>
<evidence type="ECO:0000259" key="6">
    <source>
        <dbReference type="PROSITE" id="PS50056"/>
    </source>
</evidence>
<comment type="catalytic activity">
    <reaction evidence="4">
        <text>O-phospho-L-seryl-[protein] + H2O = L-seryl-[protein] + phosphate</text>
        <dbReference type="Rhea" id="RHEA:20629"/>
        <dbReference type="Rhea" id="RHEA-COMP:9863"/>
        <dbReference type="Rhea" id="RHEA-COMP:11604"/>
        <dbReference type="ChEBI" id="CHEBI:15377"/>
        <dbReference type="ChEBI" id="CHEBI:29999"/>
        <dbReference type="ChEBI" id="CHEBI:43474"/>
        <dbReference type="ChEBI" id="CHEBI:83421"/>
        <dbReference type="EC" id="3.1.3.16"/>
    </reaction>
</comment>
<dbReference type="InterPro" id="IPR000340">
    <property type="entry name" value="Dual-sp_phosphatase_cat-dom"/>
</dbReference>
<evidence type="ECO:0000256" key="5">
    <source>
        <dbReference type="ARBA" id="ARBA00048336"/>
    </source>
</evidence>
<dbReference type="Gene3D" id="3.90.190.10">
    <property type="entry name" value="Protein tyrosine phosphatase superfamily"/>
    <property type="match status" value="1"/>
</dbReference>
<dbReference type="InterPro" id="IPR000387">
    <property type="entry name" value="Tyr_Pase_dom"/>
</dbReference>
<reference evidence="8" key="2">
    <citation type="submission" date="2016-04" db="UniProtKB">
        <authorList>
            <consortium name="WormBaseParasite"/>
        </authorList>
    </citation>
    <scope>IDENTIFICATION</scope>
</reference>
<evidence type="ECO:0000256" key="2">
    <source>
        <dbReference type="ARBA" id="ARBA00022801"/>
    </source>
</evidence>
<keyword evidence="7" id="KW-1185">Reference proteome</keyword>
<dbReference type="PANTHER" id="PTHR45948">
    <property type="entry name" value="DUAL SPECIFICITY PROTEIN PHOSPHATASE DDB_G0269404-RELATED"/>
    <property type="match status" value="1"/>
</dbReference>